<evidence type="ECO:0000256" key="10">
    <source>
        <dbReference type="PROSITE-ProRule" id="PRU10111"/>
    </source>
</evidence>
<proteinExistence type="inferred from homology"/>
<dbReference type="EC" id="4.1.1.31" evidence="4"/>
<dbReference type="InterPro" id="IPR022805">
    <property type="entry name" value="PEP_COase_bac/pln-type"/>
</dbReference>
<evidence type="ECO:0000256" key="3">
    <source>
        <dbReference type="ARBA" id="ARBA00008346"/>
    </source>
</evidence>
<sequence length="929" mass="104147">MHASDDKDLRTRVKLFGNLLGEVLQTQENGAVLDAVEALRKGFIELRAQEDTAKREQLMHLIEALDAQTLTHVLRAFSTYFTLANIAEEDWAHQARRRQVASGEPLWRGSFDDAVRELHAAGVSVEQLQSLLDELLFQPVFTAHPTEAKRRTLLEAQRRIFLMAKHLNDPTLGEHQRQVVEQQLRNQIQILWKTDEVRVHKPQVRDEIFNGLYYFRETLFQAVPHIYRNFERAIGNVYGAALRVPSCIRFGSWIGGDRDGNPFVTHDVTAMALRMQAREVQREYMRRIDELSHLLTHSSSLVRPSLAFAQRLAADADIAATVFRDNPNRFSQEPYRRKLFLMFHRLSRNVAMLNARLNGTVDQDGGGYASETDFLQDLYAIRDSLASHGDGNLADAELKDLIRLAESFGFYLAQLDIRQESTRHTAAVTELFARAPNLPDYAALDEDGRIRVLGELLAHPGTPLLYAEDLSADTREILAVLRTVAELRREISPHAFGAYVISMTHAASHILEVLFLARFAGLVGRHTDGSWHCELRISPLFETIDDLAHIEPVLEKLLACEAYRALLAASGDVQEVMLGYSDSCKDGGILASGWNLYRAQLRINAIAARHGIRCKLFHGRGGTVGRGGGPTHDAILAQPPGTVQGQIKFTEQGEVLSAKYGNAETAVYELTMALTGLLKASRCLITDCRPDDPEHLRVMAELARRGEDAYRVLTDHTPRFVDYFYEATPVTEIGLLNIGSRPSHRKKADRSKYSVRAIPWVFGWSLSRQTVPAWYGIGTALREWCAADRERLVTLQAMYRDWPFFRSLLGNSQMSLSKSELGIAREYAKLCEDATTADEIYGAIRDECSITASEILAVAQIDALLAETPSLSLSIARRNPYLDPINYIQVVLLKRYRGAASGGEAERALWLNPLLRSINALAAGMRNTG</sequence>
<feature type="active site" evidence="10">
    <location>
        <position position="144"/>
    </location>
</feature>
<keyword evidence="13" id="KW-1185">Reference proteome</keyword>
<dbReference type="PANTHER" id="PTHR30523">
    <property type="entry name" value="PHOSPHOENOLPYRUVATE CARBOXYLASE"/>
    <property type="match status" value="1"/>
</dbReference>
<reference evidence="12 13" key="1">
    <citation type="submission" date="2019-03" db="EMBL/GenBank/DDBJ databases">
        <title>Genomic Encyclopedia of Type Strains, Phase IV (KMG-IV): sequencing the most valuable type-strain genomes for metagenomic binning, comparative biology and taxonomic classification.</title>
        <authorList>
            <person name="Goeker M."/>
        </authorList>
    </citation>
    <scope>NUCLEOTIDE SEQUENCE [LARGE SCALE GENOMIC DNA]</scope>
    <source>
        <strain evidence="12 13">DSM 25287</strain>
    </source>
</reference>
<evidence type="ECO:0000256" key="11">
    <source>
        <dbReference type="PROSITE-ProRule" id="PRU10112"/>
    </source>
</evidence>
<dbReference type="InterPro" id="IPR021135">
    <property type="entry name" value="PEP_COase"/>
</dbReference>
<evidence type="ECO:0000256" key="8">
    <source>
        <dbReference type="ARBA" id="ARBA00023300"/>
    </source>
</evidence>
<dbReference type="InterPro" id="IPR033129">
    <property type="entry name" value="PEPCASE_His_AS"/>
</dbReference>
<dbReference type="InterPro" id="IPR015813">
    <property type="entry name" value="Pyrv/PenolPyrv_kinase-like_dom"/>
</dbReference>
<keyword evidence="7" id="KW-0456">Lyase</keyword>
<dbReference type="GO" id="GO:0008964">
    <property type="term" value="F:phosphoenolpyruvate carboxylase activity"/>
    <property type="evidence" value="ECO:0007669"/>
    <property type="project" value="UniProtKB-EC"/>
</dbReference>
<dbReference type="HAMAP" id="MF_00595">
    <property type="entry name" value="PEPcase_type1"/>
    <property type="match status" value="1"/>
</dbReference>
<keyword evidence="8" id="KW-0120">Carbon dioxide fixation</keyword>
<comment type="catalytic activity">
    <reaction evidence="9">
        <text>oxaloacetate + phosphate = phosphoenolpyruvate + hydrogencarbonate</text>
        <dbReference type="Rhea" id="RHEA:28370"/>
        <dbReference type="ChEBI" id="CHEBI:16452"/>
        <dbReference type="ChEBI" id="CHEBI:17544"/>
        <dbReference type="ChEBI" id="CHEBI:43474"/>
        <dbReference type="ChEBI" id="CHEBI:58702"/>
        <dbReference type="EC" id="4.1.1.31"/>
    </reaction>
</comment>
<dbReference type="PROSITE" id="PS00393">
    <property type="entry name" value="PEPCASE_2"/>
    <property type="match status" value="1"/>
</dbReference>
<keyword evidence="12" id="KW-0670">Pyruvate</keyword>
<accession>A0A4R2KT97</accession>
<evidence type="ECO:0000256" key="6">
    <source>
        <dbReference type="ARBA" id="ARBA00022842"/>
    </source>
</evidence>
<feature type="active site" evidence="11">
    <location>
        <position position="585"/>
    </location>
</feature>
<dbReference type="EMBL" id="SLWY01000037">
    <property type="protein sequence ID" value="TCO75987.1"/>
    <property type="molecule type" value="Genomic_DNA"/>
</dbReference>
<name>A0A4R2KT97_9GAMM</name>
<protein>
    <recommendedName>
        <fullName evidence="5">Phosphoenolpyruvate carboxylase</fullName>
        <ecNumber evidence="4">4.1.1.31</ecNumber>
    </recommendedName>
</protein>
<comment type="function">
    <text evidence="2">Forms oxaloacetate, a four-carbon dicarboxylic acid source for the tricarboxylic acid cycle.</text>
</comment>
<dbReference type="SUPFAM" id="SSF51621">
    <property type="entry name" value="Phosphoenolpyruvate/pyruvate domain"/>
    <property type="match status" value="1"/>
</dbReference>
<organism evidence="12 13">
    <name type="scientific">Plasticicumulans lactativorans</name>
    <dbReference type="NCBI Taxonomy" id="1133106"/>
    <lineage>
        <taxon>Bacteria</taxon>
        <taxon>Pseudomonadati</taxon>
        <taxon>Pseudomonadota</taxon>
        <taxon>Gammaproteobacteria</taxon>
        <taxon>Candidatus Competibacteraceae</taxon>
        <taxon>Plasticicumulans</taxon>
    </lineage>
</organism>
<comment type="caution">
    <text evidence="12">The sequence shown here is derived from an EMBL/GenBank/DDBJ whole genome shotgun (WGS) entry which is preliminary data.</text>
</comment>
<dbReference type="AlphaFoldDB" id="A0A4R2KT97"/>
<feature type="non-terminal residue" evidence="12">
    <location>
        <position position="929"/>
    </location>
</feature>
<dbReference type="PANTHER" id="PTHR30523:SF46">
    <property type="entry name" value="PHOSPHOENOLPYRUVATE CARBOXYLASE"/>
    <property type="match status" value="1"/>
</dbReference>
<gene>
    <name evidence="12" type="ORF">EV699_1371</name>
</gene>
<dbReference type="GO" id="GO:0015977">
    <property type="term" value="P:carbon fixation"/>
    <property type="evidence" value="ECO:0007669"/>
    <property type="project" value="UniProtKB-KW"/>
</dbReference>
<dbReference type="RefSeq" id="WP_132545848.1">
    <property type="nucleotide sequence ID" value="NZ_SLWY01000037.1"/>
</dbReference>
<evidence type="ECO:0000256" key="4">
    <source>
        <dbReference type="ARBA" id="ARBA00012305"/>
    </source>
</evidence>
<keyword evidence="6" id="KW-0460">Magnesium</keyword>
<dbReference type="PROSITE" id="PS00781">
    <property type="entry name" value="PEPCASE_1"/>
    <property type="match status" value="1"/>
</dbReference>
<dbReference type="PRINTS" id="PR00150">
    <property type="entry name" value="PEPCARBXLASE"/>
</dbReference>
<evidence type="ECO:0000256" key="9">
    <source>
        <dbReference type="ARBA" id="ARBA00048995"/>
    </source>
</evidence>
<dbReference type="GO" id="GO:0005829">
    <property type="term" value="C:cytosol"/>
    <property type="evidence" value="ECO:0007669"/>
    <property type="project" value="TreeGrafter"/>
</dbReference>
<dbReference type="GO" id="GO:0006099">
    <property type="term" value="P:tricarboxylic acid cycle"/>
    <property type="evidence" value="ECO:0007669"/>
    <property type="project" value="InterPro"/>
</dbReference>
<dbReference type="InterPro" id="IPR018129">
    <property type="entry name" value="PEP_COase_Lys_AS"/>
</dbReference>
<comment type="similarity">
    <text evidence="3">Belongs to the PEPCase type 1 family.</text>
</comment>
<dbReference type="OrthoDB" id="9768133at2"/>
<evidence type="ECO:0000256" key="1">
    <source>
        <dbReference type="ARBA" id="ARBA00001946"/>
    </source>
</evidence>
<evidence type="ECO:0000256" key="7">
    <source>
        <dbReference type="ARBA" id="ARBA00023239"/>
    </source>
</evidence>
<evidence type="ECO:0000256" key="2">
    <source>
        <dbReference type="ARBA" id="ARBA00003670"/>
    </source>
</evidence>
<evidence type="ECO:0000313" key="12">
    <source>
        <dbReference type="EMBL" id="TCO75987.1"/>
    </source>
</evidence>
<dbReference type="Proteomes" id="UP000295765">
    <property type="component" value="Unassembled WGS sequence"/>
</dbReference>
<dbReference type="Gene3D" id="1.20.1440.90">
    <property type="entry name" value="Phosphoenolpyruvate/pyruvate domain"/>
    <property type="match status" value="1"/>
</dbReference>
<dbReference type="NCBIfam" id="NF000584">
    <property type="entry name" value="PRK00009.1"/>
    <property type="match status" value="1"/>
</dbReference>
<evidence type="ECO:0000256" key="5">
    <source>
        <dbReference type="ARBA" id="ARBA00022419"/>
    </source>
</evidence>
<evidence type="ECO:0000313" key="13">
    <source>
        <dbReference type="Proteomes" id="UP000295765"/>
    </source>
</evidence>
<comment type="cofactor">
    <cofactor evidence="1">
        <name>Mg(2+)</name>
        <dbReference type="ChEBI" id="CHEBI:18420"/>
    </cofactor>
</comment>
<dbReference type="Pfam" id="PF00311">
    <property type="entry name" value="PEPcase"/>
    <property type="match status" value="1"/>
</dbReference>